<keyword evidence="2" id="KW-1185">Reference proteome</keyword>
<sequence length="58" mass="6651">MKKNMIEFILESSKSSTILIVSIVVELMKANGNMNRLLTTTKIDESTIISKCYQWNKI</sequence>
<dbReference type="EMBL" id="JACBKZ010000010">
    <property type="protein sequence ID" value="KAF5940418.1"/>
    <property type="molecule type" value="Genomic_DNA"/>
</dbReference>
<reference evidence="1 2" key="2">
    <citation type="submission" date="2020-07" db="EMBL/GenBank/DDBJ databases">
        <title>Genome assembly of wild tea tree DASZ reveals pedigree and selection history of tea varieties.</title>
        <authorList>
            <person name="Zhang W."/>
        </authorList>
    </citation>
    <scope>NUCLEOTIDE SEQUENCE [LARGE SCALE GENOMIC DNA]</scope>
    <source>
        <strain evidence="2">cv. G240</strain>
        <tissue evidence="1">Leaf</tissue>
    </source>
</reference>
<reference evidence="2" key="1">
    <citation type="journal article" date="2020" name="Nat. Commun.">
        <title>Genome assembly of wild tea tree DASZ reveals pedigree and selection history of tea varieties.</title>
        <authorList>
            <person name="Zhang W."/>
            <person name="Zhang Y."/>
            <person name="Qiu H."/>
            <person name="Guo Y."/>
            <person name="Wan H."/>
            <person name="Zhang X."/>
            <person name="Scossa F."/>
            <person name="Alseekh S."/>
            <person name="Zhang Q."/>
            <person name="Wang P."/>
            <person name="Xu L."/>
            <person name="Schmidt M.H."/>
            <person name="Jia X."/>
            <person name="Li D."/>
            <person name="Zhu A."/>
            <person name="Guo F."/>
            <person name="Chen W."/>
            <person name="Ni D."/>
            <person name="Usadel B."/>
            <person name="Fernie A.R."/>
            <person name="Wen W."/>
        </authorList>
    </citation>
    <scope>NUCLEOTIDE SEQUENCE [LARGE SCALE GENOMIC DNA]</scope>
    <source>
        <strain evidence="2">cv. G240</strain>
    </source>
</reference>
<protein>
    <submittedName>
        <fullName evidence="1">Uncharacterized protein</fullName>
    </submittedName>
</protein>
<evidence type="ECO:0000313" key="1">
    <source>
        <dbReference type="EMBL" id="KAF5940418.1"/>
    </source>
</evidence>
<evidence type="ECO:0000313" key="2">
    <source>
        <dbReference type="Proteomes" id="UP000593564"/>
    </source>
</evidence>
<name>A0A7J7GM14_CAMSI</name>
<comment type="caution">
    <text evidence="1">The sequence shown here is derived from an EMBL/GenBank/DDBJ whole genome shotgun (WGS) entry which is preliminary data.</text>
</comment>
<accession>A0A7J7GM14</accession>
<organism evidence="1 2">
    <name type="scientific">Camellia sinensis</name>
    <name type="common">Tea plant</name>
    <name type="synonym">Thea sinensis</name>
    <dbReference type="NCBI Taxonomy" id="4442"/>
    <lineage>
        <taxon>Eukaryota</taxon>
        <taxon>Viridiplantae</taxon>
        <taxon>Streptophyta</taxon>
        <taxon>Embryophyta</taxon>
        <taxon>Tracheophyta</taxon>
        <taxon>Spermatophyta</taxon>
        <taxon>Magnoliopsida</taxon>
        <taxon>eudicotyledons</taxon>
        <taxon>Gunneridae</taxon>
        <taxon>Pentapetalae</taxon>
        <taxon>asterids</taxon>
        <taxon>Ericales</taxon>
        <taxon>Theaceae</taxon>
        <taxon>Camellia</taxon>
    </lineage>
</organism>
<dbReference type="Proteomes" id="UP000593564">
    <property type="component" value="Unassembled WGS sequence"/>
</dbReference>
<gene>
    <name evidence="1" type="ORF">HYC85_021585</name>
</gene>
<proteinExistence type="predicted"/>
<dbReference type="AlphaFoldDB" id="A0A7J7GM14"/>